<feature type="transmembrane region" description="Helical" evidence="9">
    <location>
        <begin position="903"/>
        <end position="922"/>
    </location>
</feature>
<dbReference type="PANTHER" id="PTHR32063:SF24">
    <property type="entry name" value="CATION EFFLUX SYSTEM (ACRB_ACRD_ACRF FAMILY)"/>
    <property type="match status" value="1"/>
</dbReference>
<dbReference type="GO" id="GO:0015562">
    <property type="term" value="F:efflux transmembrane transporter activity"/>
    <property type="evidence" value="ECO:0007669"/>
    <property type="project" value="InterPro"/>
</dbReference>
<dbReference type="Gene3D" id="1.20.1640.10">
    <property type="entry name" value="Multidrug efflux transporter AcrB transmembrane domain"/>
    <property type="match status" value="2"/>
</dbReference>
<dbReference type="Gene3D" id="3.30.2090.10">
    <property type="entry name" value="Multidrug efflux transporter AcrB TolC docking domain, DN and DC subdomains"/>
    <property type="match status" value="2"/>
</dbReference>
<feature type="transmembrane region" description="Helical" evidence="9">
    <location>
        <begin position="1045"/>
        <end position="1064"/>
    </location>
</feature>
<feature type="transmembrane region" description="Helical" evidence="9">
    <location>
        <begin position="536"/>
        <end position="557"/>
    </location>
</feature>
<organism evidence="10 11">
    <name type="scientific">Pedobacter antarcticus 4BY</name>
    <dbReference type="NCBI Taxonomy" id="1358423"/>
    <lineage>
        <taxon>Bacteria</taxon>
        <taxon>Pseudomonadati</taxon>
        <taxon>Bacteroidota</taxon>
        <taxon>Sphingobacteriia</taxon>
        <taxon>Sphingobacteriales</taxon>
        <taxon>Sphingobacteriaceae</taxon>
        <taxon>Pedobacter</taxon>
    </lineage>
</organism>
<keyword evidence="6 9" id="KW-0812">Transmembrane</keyword>
<feature type="transmembrane region" description="Helical" evidence="9">
    <location>
        <begin position="393"/>
        <end position="417"/>
    </location>
</feature>
<dbReference type="SUPFAM" id="SSF82866">
    <property type="entry name" value="Multidrug efflux transporter AcrB transmembrane domain"/>
    <property type="match status" value="2"/>
</dbReference>
<evidence type="ECO:0000313" key="11">
    <source>
        <dbReference type="Proteomes" id="UP000028007"/>
    </source>
</evidence>
<comment type="similarity">
    <text evidence="2">Belongs to the outer membrane factor (OMF) (TC 1.B.17) family.</text>
</comment>
<dbReference type="SUPFAM" id="SSF82714">
    <property type="entry name" value="Multidrug efflux transporter AcrB TolC docking domain, DN and DC subdomains"/>
    <property type="match status" value="2"/>
</dbReference>
<evidence type="ECO:0000256" key="2">
    <source>
        <dbReference type="ARBA" id="ARBA00007613"/>
    </source>
</evidence>
<gene>
    <name evidence="10" type="ORF">N180_17525</name>
</gene>
<dbReference type="GO" id="GO:0042910">
    <property type="term" value="F:xenobiotic transmembrane transporter activity"/>
    <property type="evidence" value="ECO:0007669"/>
    <property type="project" value="TreeGrafter"/>
</dbReference>
<evidence type="ECO:0000256" key="4">
    <source>
        <dbReference type="ARBA" id="ARBA00022448"/>
    </source>
</evidence>
<dbReference type="SUPFAM" id="SSF82693">
    <property type="entry name" value="Multidrug efflux transporter AcrB pore domain, PN1, PN2, PC1 and PC2 subdomains"/>
    <property type="match status" value="2"/>
</dbReference>
<sequence length="1471" mass="162121">MFDRIISFSIRNKVAIGLMTFGLILWGIYSIYHLPIDAQPDITNNQVQIISQAPSLGAQEVEQYITAPIELSMANIPGILEKRSVSRSGISVITLVFKDETDIYWARQQVNEQLKEAEANIPPALAKTILAPITTGLGEIYQYVLHTKKGYEGKYSATDLRTLQDWLVRTQLAGTPGVAEVSGWGGFVKQYEVALDNDKLNAMGLTIPEIFTALEKNNENTGGSYIEQQNNVYFIRGTGQVASLEEIGSIVVRNIAGRPVLIRDIAKVQFGSATRYGAVTRNGEGEAVAGVTLMLKGENFNDVIKAVKTRMAQIQKSLPEGVVIEPIIDRTELVGRAMSTVKTNLMEGALIVILVLVLLLGNLRAGLVVASVIPLAMLFAFAMMRLFGVSGNLMSLGAIDFGLIVDGAVIIVEAIVFRLSTRKNESGKIRLTQKEMDEEVYQASSRIRTSASFGELIILIVYLPLFALMGIEGKMFRPMAETVVFAILGAFILSLTYVPMMSALFLSKNTVHKESWSDRMIVHLQRYYHNALVKVLRIRTFIVSITLVLFVLSIWFFSRMGGEFIPVLEEGDLTVEISMMQGTSLSEVVSTFGKAEALLKAKFPEVKQAVTRIGSSEIPTDPMPLERGDMMLSMLPKSDWTSAKTRNEMMEKMEEELELIPGIQVEITQPMQMRFNELMTGIRQDVAIKIFGEDLDVLAVQAEQISKLIAPVKGVSEPYIEKVSGLPQITVNYNRNKIAQYGLNISDVNMILRTAFAGSVSGVVFEGEKRFDLVVRLQEELRNNITDVENLLIPLPSGHRIPLSQVADIGFKEAPAQVSREDGKRRIFVGFNISGRDVESTVKEIRTLIDQKVKLPTGYFITYGGQFQNLQAAKQKLSLAVPAALLLILALLYLTFRSVKQSLLIFTAVPLAAMGGIVALHLRDMPFSISAGVGFIALFGVAVLNGIVLIGSFNQLKAEGVADIYERVLEGTKIRLRPVLMTAAVASFGFLPMALSGSAGAEVQRPLATVVIGGLLMATFLTLFVLPCLYILFSGKDESKGLGKTGKTLAVLFLVLAGTGTIQAQDFRSKPVQTELAADTQLNQLLEDAATGNRQLKQAGLTIEQAKALQGSGTDLPKTVFTLSQDPTGGGNNDNAISISQEFSWPGLYTSQHKLLESQTGLAVNAGKMTTMEVRKAITQAYYSLLHELETIRLLNYQDSIYQDFREKAASRFKTGETSSLELMTAKQKYQEIRLLLMRTIAAKDQQQRILEQLTGKSLSIRLPAAGLPLLQYKSVSKEVLSNNPQLLYAQQQIEVISGKIKVEKARLMPDFNVGYSQQMLISGFNPANISRTYFPGTRIAGFQAGIAVPLWFKAGKSKISSEKIALQVAMQTLEQDRSLLELKYVQEQEQAQLSAKELAWYLSEGLLQAEEQLRIAQVSFRLGEIGYMEYVQHLSAVVQTRLSYLEAADRSNQSVIQLHYLKGEKNEASN</sequence>
<evidence type="ECO:0000256" key="7">
    <source>
        <dbReference type="ARBA" id="ARBA00022989"/>
    </source>
</evidence>
<dbReference type="OrthoDB" id="9760604at2"/>
<feature type="transmembrane region" description="Helical" evidence="9">
    <location>
        <begin position="877"/>
        <end position="896"/>
    </location>
</feature>
<dbReference type="PRINTS" id="PR00702">
    <property type="entry name" value="ACRIFLAVINRP"/>
</dbReference>
<name>A0A081PLE3_9SPHI</name>
<evidence type="ECO:0000256" key="9">
    <source>
        <dbReference type="SAM" id="Phobius"/>
    </source>
</evidence>
<keyword evidence="7 9" id="KW-1133">Transmembrane helix</keyword>
<dbReference type="GO" id="GO:0005886">
    <property type="term" value="C:plasma membrane"/>
    <property type="evidence" value="ECO:0007669"/>
    <property type="project" value="UniProtKB-SubCell"/>
</dbReference>
<evidence type="ECO:0000256" key="8">
    <source>
        <dbReference type="ARBA" id="ARBA00023136"/>
    </source>
</evidence>
<dbReference type="NCBIfam" id="TIGR00914">
    <property type="entry name" value="2A0601"/>
    <property type="match status" value="1"/>
</dbReference>
<comment type="caution">
    <text evidence="10">The sequence shown here is derived from an EMBL/GenBank/DDBJ whole genome shotgun (WGS) entry which is preliminary data.</text>
</comment>
<dbReference type="RefSeq" id="WP_037438044.1">
    <property type="nucleotide sequence ID" value="NZ_JNFF01000014.1"/>
</dbReference>
<dbReference type="SUPFAM" id="SSF56954">
    <property type="entry name" value="Outer membrane efflux proteins (OEP)"/>
    <property type="match status" value="1"/>
</dbReference>
<dbReference type="GO" id="GO:0008324">
    <property type="term" value="F:monoatomic cation transmembrane transporter activity"/>
    <property type="evidence" value="ECO:0007669"/>
    <property type="project" value="InterPro"/>
</dbReference>
<dbReference type="Gene3D" id="3.30.70.1440">
    <property type="entry name" value="Multidrug efflux transporter AcrB pore domain"/>
    <property type="match status" value="1"/>
</dbReference>
<evidence type="ECO:0000256" key="5">
    <source>
        <dbReference type="ARBA" id="ARBA00022475"/>
    </source>
</evidence>
<keyword evidence="8 9" id="KW-0472">Membrane</keyword>
<keyword evidence="5" id="KW-1003">Cell membrane</keyword>
<protein>
    <submittedName>
        <fullName evidence="10">Acriflavine resistance protein B</fullName>
    </submittedName>
</protein>
<evidence type="ECO:0000256" key="6">
    <source>
        <dbReference type="ARBA" id="ARBA00022692"/>
    </source>
</evidence>
<feature type="transmembrane region" description="Helical" evidence="9">
    <location>
        <begin position="343"/>
        <end position="360"/>
    </location>
</feature>
<dbReference type="Gene3D" id="1.20.1600.10">
    <property type="entry name" value="Outer membrane efflux proteins (OEP)"/>
    <property type="match status" value="1"/>
</dbReference>
<dbReference type="eggNOG" id="COG3696">
    <property type="taxonomic scope" value="Bacteria"/>
</dbReference>
<dbReference type="PANTHER" id="PTHR32063">
    <property type="match status" value="1"/>
</dbReference>
<feature type="transmembrane region" description="Helical" evidence="9">
    <location>
        <begin position="12"/>
        <end position="32"/>
    </location>
</feature>
<keyword evidence="11" id="KW-1185">Reference proteome</keyword>
<feature type="transmembrane region" description="Helical" evidence="9">
    <location>
        <begin position="367"/>
        <end position="387"/>
    </location>
</feature>
<feature type="transmembrane region" description="Helical" evidence="9">
    <location>
        <begin position="928"/>
        <end position="953"/>
    </location>
</feature>
<proteinExistence type="inferred from homology"/>
<comment type="subcellular location">
    <subcellularLocation>
        <location evidence="1">Cell membrane</location>
        <topology evidence="1">Multi-pass membrane protein</topology>
    </subcellularLocation>
</comment>
<feature type="transmembrane region" description="Helical" evidence="9">
    <location>
        <begin position="453"/>
        <end position="471"/>
    </location>
</feature>
<dbReference type="Gene3D" id="3.30.70.1430">
    <property type="entry name" value="Multidrug efflux transporter AcrB pore domain"/>
    <property type="match status" value="2"/>
</dbReference>
<evidence type="ECO:0000256" key="1">
    <source>
        <dbReference type="ARBA" id="ARBA00004651"/>
    </source>
</evidence>
<dbReference type="Pfam" id="PF00873">
    <property type="entry name" value="ACR_tran"/>
    <property type="match status" value="1"/>
</dbReference>
<evidence type="ECO:0000256" key="3">
    <source>
        <dbReference type="ARBA" id="ARBA00010942"/>
    </source>
</evidence>
<dbReference type="InterPro" id="IPR004763">
    <property type="entry name" value="CusA-like"/>
</dbReference>
<dbReference type="InterPro" id="IPR003423">
    <property type="entry name" value="OMP_efflux"/>
</dbReference>
<keyword evidence="4" id="KW-0813">Transport</keyword>
<accession>A0A081PLE3</accession>
<dbReference type="InterPro" id="IPR027463">
    <property type="entry name" value="AcrB_DN_DC_subdom"/>
</dbReference>
<dbReference type="Gene3D" id="3.30.70.1320">
    <property type="entry name" value="Multidrug efflux transporter AcrB pore domain like"/>
    <property type="match status" value="1"/>
</dbReference>
<evidence type="ECO:0000313" key="10">
    <source>
        <dbReference type="EMBL" id="KEQ31516.1"/>
    </source>
</evidence>
<dbReference type="EMBL" id="JNFF01000014">
    <property type="protein sequence ID" value="KEQ31516.1"/>
    <property type="molecule type" value="Genomic_DNA"/>
</dbReference>
<feature type="transmembrane region" description="Helical" evidence="9">
    <location>
        <begin position="1007"/>
        <end position="1033"/>
    </location>
</feature>
<feature type="transmembrane region" description="Helical" evidence="9">
    <location>
        <begin position="974"/>
        <end position="995"/>
    </location>
</feature>
<dbReference type="Pfam" id="PF02321">
    <property type="entry name" value="OEP"/>
    <property type="match status" value="1"/>
</dbReference>
<feature type="transmembrane region" description="Helical" evidence="9">
    <location>
        <begin position="483"/>
        <end position="506"/>
    </location>
</feature>
<reference evidence="10 11" key="1">
    <citation type="journal article" date="1992" name="Int. J. Syst. Bacteriol.">
        <title>Sphingobacterium antarcticus sp. nov. a Psychrotrophic Bacterium from the Soils of Schirmacher Oasis, Antarctica.</title>
        <authorList>
            <person name="Shivaji S."/>
            <person name="Ray M.K."/>
            <person name="Rao N.S."/>
            <person name="Saiserr L."/>
            <person name="Jagannadham M.V."/>
            <person name="Kumar G.S."/>
            <person name="Reddy G."/>
            <person name="Bhargava P.M."/>
        </authorList>
    </citation>
    <scope>NUCLEOTIDE SEQUENCE [LARGE SCALE GENOMIC DNA]</scope>
    <source>
        <strain evidence="10 11">4BY</strain>
    </source>
</reference>
<dbReference type="InterPro" id="IPR001036">
    <property type="entry name" value="Acrflvin-R"/>
</dbReference>
<comment type="similarity">
    <text evidence="3">Belongs to the resistance-nodulation-cell division (RND) (TC 2.A.6) family.</text>
</comment>
<dbReference type="Proteomes" id="UP000028007">
    <property type="component" value="Unassembled WGS sequence"/>
</dbReference>